<keyword evidence="2" id="KW-1185">Reference proteome</keyword>
<sequence length="81" mass="8517">MGERAGLAVLERLSPGLEATRGRGLDTRGSAVLLDQRVESGLDTRGFAVLLDQRGGTRGFAVLLDPRVGTGLLDQRVGAEV</sequence>
<gene>
    <name evidence="1" type="ORF">EDD26_1122</name>
</gene>
<accession>A0A3N2ASM8</accession>
<evidence type="ECO:0000313" key="2">
    <source>
        <dbReference type="Proteomes" id="UP000275456"/>
    </source>
</evidence>
<evidence type="ECO:0000313" key="1">
    <source>
        <dbReference type="EMBL" id="ROR65752.1"/>
    </source>
</evidence>
<dbReference type="AlphaFoldDB" id="A0A3N2ASM8"/>
<reference evidence="1 2" key="1">
    <citation type="submission" date="2018-11" db="EMBL/GenBank/DDBJ databases">
        <title>Sequencing the genomes of 1000 actinobacteria strains.</title>
        <authorList>
            <person name="Klenk H.-P."/>
        </authorList>
    </citation>
    <scope>NUCLEOTIDE SEQUENCE [LARGE SCALE GENOMIC DNA]</scope>
    <source>
        <strain evidence="1 2">DSM 9580</strain>
    </source>
</reference>
<dbReference type="EMBL" id="RKHJ01000001">
    <property type="protein sequence ID" value="ROR65752.1"/>
    <property type="molecule type" value="Genomic_DNA"/>
</dbReference>
<name>A0A3N2ASM8_9MICO</name>
<dbReference type="Proteomes" id="UP000275456">
    <property type="component" value="Unassembled WGS sequence"/>
</dbReference>
<proteinExistence type="predicted"/>
<dbReference type="RefSeq" id="WP_123696810.1">
    <property type="nucleotide sequence ID" value="NZ_RKHJ01000001.1"/>
</dbReference>
<protein>
    <submittedName>
        <fullName evidence="1">Uncharacterized protein</fullName>
    </submittedName>
</protein>
<organism evidence="1 2">
    <name type="scientific">Agrococcus jenensis</name>
    <dbReference type="NCBI Taxonomy" id="46353"/>
    <lineage>
        <taxon>Bacteria</taxon>
        <taxon>Bacillati</taxon>
        <taxon>Actinomycetota</taxon>
        <taxon>Actinomycetes</taxon>
        <taxon>Micrococcales</taxon>
        <taxon>Microbacteriaceae</taxon>
        <taxon>Agrococcus</taxon>
    </lineage>
</organism>
<comment type="caution">
    <text evidence="1">The sequence shown here is derived from an EMBL/GenBank/DDBJ whole genome shotgun (WGS) entry which is preliminary data.</text>
</comment>